<dbReference type="AlphaFoldDB" id="W5SX87"/>
<proteinExistence type="predicted"/>
<dbReference type="EMBL" id="CP005756">
    <property type="protein sequence ID" value="AHH11510.1"/>
    <property type="molecule type" value="Genomic_DNA"/>
</dbReference>
<dbReference type="RefSeq" id="WP_025408762.1">
    <property type="nucleotide sequence ID" value="NZ_CP005756.1"/>
</dbReference>
<organism evidence="1">
    <name type="scientific">Borrelia coriaceae ATCC 43381</name>
    <dbReference type="NCBI Taxonomy" id="1408429"/>
    <lineage>
        <taxon>Bacteria</taxon>
        <taxon>Pseudomonadati</taxon>
        <taxon>Spirochaetota</taxon>
        <taxon>Spirochaetia</taxon>
        <taxon>Spirochaetales</taxon>
        <taxon>Borreliaceae</taxon>
        <taxon>Borrelia</taxon>
    </lineage>
</organism>
<reference evidence="1" key="1">
    <citation type="submission" date="2013-04" db="EMBL/GenBank/DDBJ databases">
        <title>Comparative Genomics of Relapsing Fever Spirochetes.</title>
        <authorList>
            <person name="Schwan T.G."/>
            <person name="Raffel S.J."/>
            <person name="Porcella S.F."/>
            <person name="Martens C.A."/>
            <person name="Bruno D.P."/>
            <person name="Ricklefs S.M."/>
            <person name="Barbian K.B."/>
        </authorList>
    </citation>
    <scope>NUCLEOTIDE SEQUENCE</scope>
    <source>
        <strain evidence="1">Co53</strain>
        <plasmid evidence="1">unnamed</plasmid>
    </source>
</reference>
<protein>
    <submittedName>
        <fullName evidence="1">Putative cytosolic protein</fullName>
    </submittedName>
</protein>
<name>W5SX87_9SPIR</name>
<gene>
    <name evidence="1" type="ORF">BCO_0900094</name>
</gene>
<evidence type="ECO:0000313" key="1">
    <source>
        <dbReference type="EMBL" id="AHH11510.1"/>
    </source>
</evidence>
<geneLocation type="plasmid" evidence="1">
    <name>unnamed</name>
</geneLocation>
<accession>W5SX87</accession>
<keyword evidence="1" id="KW-0614">Plasmid</keyword>
<sequence>MDTIKSQAKDAFTDSLSQESSLTDDHSFITLYGYSSFKKIKVQKHLTGLSSSFNINSTTTIKPPSYSSGDGYYRNTVSMSSLKYGRYIFDFEDSDKRNQHAEIIIEADSSDDDKPIYLIVKVEAISSSHREANKIVSIKYRYSSSSQKRGLFRLSSVNGGVGFHGNILEGWYMQKNVSGTPLLVKL</sequence>
<dbReference type="HOGENOM" id="CLU_090262_0_0_12"/>